<reference evidence="2" key="2">
    <citation type="submission" date="2023-05" db="EMBL/GenBank/DDBJ databases">
        <authorList>
            <consortium name="Lawrence Berkeley National Laboratory"/>
            <person name="Steindorff A."/>
            <person name="Hensen N."/>
            <person name="Bonometti L."/>
            <person name="Westerberg I."/>
            <person name="Brannstrom I.O."/>
            <person name="Guillou S."/>
            <person name="Cros-Aarteil S."/>
            <person name="Calhoun S."/>
            <person name="Haridas S."/>
            <person name="Kuo A."/>
            <person name="Mondo S."/>
            <person name="Pangilinan J."/>
            <person name="Riley R."/>
            <person name="Labutti K."/>
            <person name="Andreopoulos B."/>
            <person name="Lipzen A."/>
            <person name="Chen C."/>
            <person name="Yanf M."/>
            <person name="Daum C."/>
            <person name="Ng V."/>
            <person name="Clum A."/>
            <person name="Ohm R."/>
            <person name="Martin F."/>
            <person name="Silar P."/>
            <person name="Natvig D."/>
            <person name="Lalanne C."/>
            <person name="Gautier V."/>
            <person name="Ament-Velasquez S.L."/>
            <person name="Kruys A."/>
            <person name="Hutchinson M.I."/>
            <person name="Powell A.J."/>
            <person name="Barry K."/>
            <person name="Miller A.N."/>
            <person name="Grigoriev I.V."/>
            <person name="Debuchy R."/>
            <person name="Gladieux P."/>
            <person name="Thoren M.H."/>
            <person name="Johannesson H."/>
        </authorList>
    </citation>
    <scope>NUCLEOTIDE SEQUENCE</scope>
    <source>
        <strain evidence="2">PSN293</strain>
    </source>
</reference>
<dbReference type="Proteomes" id="UP001301769">
    <property type="component" value="Unassembled WGS sequence"/>
</dbReference>
<dbReference type="InterPro" id="IPR036378">
    <property type="entry name" value="FAS1_dom_sf"/>
</dbReference>
<evidence type="ECO:0000259" key="1">
    <source>
        <dbReference type="PROSITE" id="PS50213"/>
    </source>
</evidence>
<organism evidence="2 3">
    <name type="scientific">Rhypophila decipiens</name>
    <dbReference type="NCBI Taxonomy" id="261697"/>
    <lineage>
        <taxon>Eukaryota</taxon>
        <taxon>Fungi</taxon>
        <taxon>Dikarya</taxon>
        <taxon>Ascomycota</taxon>
        <taxon>Pezizomycotina</taxon>
        <taxon>Sordariomycetes</taxon>
        <taxon>Sordariomycetidae</taxon>
        <taxon>Sordariales</taxon>
        <taxon>Naviculisporaceae</taxon>
        <taxon>Rhypophila</taxon>
    </lineage>
</organism>
<dbReference type="Gene3D" id="2.30.180.10">
    <property type="entry name" value="FAS1 domain"/>
    <property type="match status" value="2"/>
</dbReference>
<name>A0AAN6YH46_9PEZI</name>
<dbReference type="GO" id="GO:0000329">
    <property type="term" value="C:fungal-type vacuole membrane"/>
    <property type="evidence" value="ECO:0007669"/>
    <property type="project" value="TreeGrafter"/>
</dbReference>
<evidence type="ECO:0000313" key="3">
    <source>
        <dbReference type="Proteomes" id="UP001301769"/>
    </source>
</evidence>
<accession>A0AAN6YH46</accession>
<reference evidence="2" key="1">
    <citation type="journal article" date="2023" name="Mol. Phylogenet. Evol.">
        <title>Genome-scale phylogeny and comparative genomics of the fungal order Sordariales.</title>
        <authorList>
            <person name="Hensen N."/>
            <person name="Bonometti L."/>
            <person name="Westerberg I."/>
            <person name="Brannstrom I.O."/>
            <person name="Guillou S."/>
            <person name="Cros-Aarteil S."/>
            <person name="Calhoun S."/>
            <person name="Haridas S."/>
            <person name="Kuo A."/>
            <person name="Mondo S."/>
            <person name="Pangilinan J."/>
            <person name="Riley R."/>
            <person name="LaButti K."/>
            <person name="Andreopoulos B."/>
            <person name="Lipzen A."/>
            <person name="Chen C."/>
            <person name="Yan M."/>
            <person name="Daum C."/>
            <person name="Ng V."/>
            <person name="Clum A."/>
            <person name="Steindorff A."/>
            <person name="Ohm R.A."/>
            <person name="Martin F."/>
            <person name="Silar P."/>
            <person name="Natvig D.O."/>
            <person name="Lalanne C."/>
            <person name="Gautier V."/>
            <person name="Ament-Velasquez S.L."/>
            <person name="Kruys A."/>
            <person name="Hutchinson M.I."/>
            <person name="Powell A.J."/>
            <person name="Barry K."/>
            <person name="Miller A.N."/>
            <person name="Grigoriev I.V."/>
            <person name="Debuchy R."/>
            <person name="Gladieux P."/>
            <person name="Hiltunen Thoren M."/>
            <person name="Johannesson H."/>
        </authorList>
    </citation>
    <scope>NUCLEOTIDE SEQUENCE</scope>
    <source>
        <strain evidence="2">PSN293</strain>
    </source>
</reference>
<gene>
    <name evidence="2" type="ORF">QBC37DRAFT_201493</name>
</gene>
<sequence>MLVPRPQAGSRLQTTILFIAFLSLAFSPLTVLAQGTLGSVLKGLKDANQFYHLYKAHKRLFDQLAVGRVTVLVPTNEAFEKQQGLWDEMDEDMITATLKYHFLKDELRTSDIIRGDIISRRTLLDDPRYTNVTGGQQVLLNKQPDDAVVVTSGFWTRGTITRGRHENIPFDNGVIQLIDAVMRVPLPLAATARDSYTDMTAFVGALYKLGIYDAFNNMTDVTLFVPYNKAFQQLAGRFESMEKPALRRVLKYHAIRASQLVHGWDLKNGSTLSTTASTPDKKDVPINSTITRDGNIIYINSAQVVVTDMLISNGLVHVIDNVLDPEHESAPPDLGMGTQTPVFSPTGATSVGPKAPTPFVENLPCTRDCPEPSEAPAASSSQTFRAAAVPTPTSNAAVAPLVTGYGHGLGWAALGALVVL</sequence>
<evidence type="ECO:0000313" key="2">
    <source>
        <dbReference type="EMBL" id="KAK4218490.1"/>
    </source>
</evidence>
<dbReference type="SUPFAM" id="SSF82153">
    <property type="entry name" value="FAS1 domain"/>
    <property type="match status" value="2"/>
</dbReference>
<protein>
    <submittedName>
        <fullName evidence="2">FAS1 domain-containing protein</fullName>
    </submittedName>
</protein>
<dbReference type="PANTHER" id="PTHR10900:SF77">
    <property type="entry name" value="FI19380P1"/>
    <property type="match status" value="1"/>
</dbReference>
<keyword evidence="3" id="KW-1185">Reference proteome</keyword>
<dbReference type="PROSITE" id="PS50213">
    <property type="entry name" value="FAS1"/>
    <property type="match status" value="2"/>
</dbReference>
<feature type="domain" description="FAS1" evidence="1">
    <location>
        <begin position="34"/>
        <end position="182"/>
    </location>
</feature>
<proteinExistence type="predicted"/>
<dbReference type="Pfam" id="PF02469">
    <property type="entry name" value="Fasciclin"/>
    <property type="match status" value="2"/>
</dbReference>
<dbReference type="GO" id="GO:0016236">
    <property type="term" value="P:macroautophagy"/>
    <property type="evidence" value="ECO:0007669"/>
    <property type="project" value="TreeGrafter"/>
</dbReference>
<dbReference type="InterPro" id="IPR050904">
    <property type="entry name" value="Adhesion/Biosynth-related"/>
</dbReference>
<dbReference type="SMART" id="SM00554">
    <property type="entry name" value="FAS1"/>
    <property type="match status" value="2"/>
</dbReference>
<dbReference type="PANTHER" id="PTHR10900">
    <property type="entry name" value="PERIOSTIN-RELATED"/>
    <property type="match status" value="1"/>
</dbReference>
<feature type="domain" description="FAS1" evidence="1">
    <location>
        <begin position="186"/>
        <end position="323"/>
    </location>
</feature>
<dbReference type="InterPro" id="IPR000782">
    <property type="entry name" value="FAS1_domain"/>
</dbReference>
<dbReference type="AlphaFoldDB" id="A0AAN6YH46"/>
<dbReference type="EMBL" id="MU858053">
    <property type="protein sequence ID" value="KAK4218490.1"/>
    <property type="molecule type" value="Genomic_DNA"/>
</dbReference>
<comment type="caution">
    <text evidence="2">The sequence shown here is derived from an EMBL/GenBank/DDBJ whole genome shotgun (WGS) entry which is preliminary data.</text>
</comment>